<dbReference type="Proteomes" id="UP000000936">
    <property type="component" value="Chromosome"/>
</dbReference>
<protein>
    <submittedName>
        <fullName evidence="2">Uncharacterized protein</fullName>
    </submittedName>
</protein>
<name>D7GIH8_PROFC</name>
<dbReference type="EMBL" id="FN806773">
    <property type="protein sequence ID" value="CBL55900.1"/>
    <property type="molecule type" value="Genomic_DNA"/>
</dbReference>
<organism evidence="2 3">
    <name type="scientific">Propionibacterium freudenreichii subsp. shermanii (strain ATCC 9614 / DSM 4902 / CIP 103027 / NCIMB 8099 / CIRM-BIA1)</name>
    <dbReference type="NCBI Taxonomy" id="754252"/>
    <lineage>
        <taxon>Bacteria</taxon>
        <taxon>Bacillati</taxon>
        <taxon>Actinomycetota</taxon>
        <taxon>Actinomycetes</taxon>
        <taxon>Propionibacteriales</taxon>
        <taxon>Propionibacteriaceae</taxon>
        <taxon>Propionibacterium</taxon>
    </lineage>
</organism>
<sequence>MSLNEGPLQKEGQFKTEPDHMRTVAASMKGPSRRRGNLSSKFSSHRRKPSLNEGPLQKEGQSYY</sequence>
<keyword evidence="3" id="KW-1185">Reference proteome</keyword>
<accession>D7GIH8</accession>
<dbReference type="AlphaFoldDB" id="D7GIH8"/>
<evidence type="ECO:0000313" key="2">
    <source>
        <dbReference type="EMBL" id="CBL55900.1"/>
    </source>
</evidence>
<feature type="compositionally biased region" description="Basic and acidic residues" evidence="1">
    <location>
        <begin position="12"/>
        <end position="22"/>
    </location>
</feature>
<evidence type="ECO:0000256" key="1">
    <source>
        <dbReference type="SAM" id="MobiDB-lite"/>
    </source>
</evidence>
<evidence type="ECO:0000313" key="3">
    <source>
        <dbReference type="Proteomes" id="UP000000936"/>
    </source>
</evidence>
<gene>
    <name evidence="2" type="ordered locus">PFREUD_03660</name>
</gene>
<dbReference type="HOGENOM" id="CLU_2864227_0_0_11"/>
<dbReference type="KEGG" id="pfr:PFREUD_03660"/>
<proteinExistence type="predicted"/>
<reference evidence="2 3" key="1">
    <citation type="journal article" date="2010" name="PLoS ONE">
        <title>The complete genome of Propionibacterium freudenreichii CIRM-BIA1, a hardy actinobacterium with food and probiotic applications.</title>
        <authorList>
            <person name="Falentin H."/>
            <person name="Deutsch S.M."/>
            <person name="Jan G."/>
            <person name="Loux V."/>
            <person name="Thierry A."/>
            <person name="Parayre S."/>
            <person name="Maillard M.B."/>
            <person name="Dherbecourt J."/>
            <person name="Cousin F.J."/>
            <person name="Jardin J."/>
            <person name="Siguier P."/>
            <person name="Couloux A."/>
            <person name="Barbe V."/>
            <person name="Vacherie B."/>
            <person name="Wincker P."/>
            <person name="Gibrat J.F."/>
            <person name="Gaillardin C."/>
            <person name="Lortal S."/>
        </authorList>
    </citation>
    <scope>NUCLEOTIDE SEQUENCE [LARGE SCALE GENOMIC DNA]</scope>
    <source>
        <strain evidence="3">ATCC 9614 / DSM 4902 / CIP 103027 / NCIMB 8099 / CIRM-BIA1</strain>
    </source>
</reference>
<feature type="region of interest" description="Disordered" evidence="1">
    <location>
        <begin position="1"/>
        <end position="64"/>
    </location>
</feature>